<reference evidence="4" key="1">
    <citation type="submission" date="2025-08" db="UniProtKB">
        <authorList>
            <consortium name="Ensembl"/>
        </authorList>
    </citation>
    <scope>IDENTIFICATION</scope>
</reference>
<feature type="domain" description="Centrosome and spindle pole-associated protein 1 C-terminal" evidence="3">
    <location>
        <begin position="872"/>
        <end position="925"/>
    </location>
</feature>
<dbReference type="GO" id="GO:0005874">
    <property type="term" value="C:microtubule"/>
    <property type="evidence" value="ECO:0007669"/>
    <property type="project" value="InterPro"/>
</dbReference>
<feature type="compositionally biased region" description="Basic and acidic residues" evidence="2">
    <location>
        <begin position="146"/>
        <end position="164"/>
    </location>
</feature>
<dbReference type="GO" id="GO:0032467">
    <property type="term" value="P:positive regulation of cytokinesis"/>
    <property type="evidence" value="ECO:0007669"/>
    <property type="project" value="InterPro"/>
</dbReference>
<feature type="region of interest" description="Disordered" evidence="2">
    <location>
        <begin position="678"/>
        <end position="697"/>
    </location>
</feature>
<dbReference type="GO" id="GO:0005813">
    <property type="term" value="C:centrosome"/>
    <property type="evidence" value="ECO:0007669"/>
    <property type="project" value="InterPro"/>
</dbReference>
<feature type="compositionally biased region" description="Polar residues" evidence="2">
    <location>
        <begin position="330"/>
        <end position="348"/>
    </location>
</feature>
<protein>
    <submittedName>
        <fullName evidence="4">Centrosome and spindle pole associated protein 1</fullName>
    </submittedName>
</protein>
<proteinExistence type="predicted"/>
<feature type="coiled-coil region" evidence="1">
    <location>
        <begin position="491"/>
        <end position="532"/>
    </location>
</feature>
<name>A0A2K5Q3S0_CEBIM</name>
<keyword evidence="1" id="KW-0175">Coiled coil</keyword>
<organism evidence="4 5">
    <name type="scientific">Cebus imitator</name>
    <name type="common">Panamanian white-faced capuchin</name>
    <name type="synonym">Cebus capucinus imitator</name>
    <dbReference type="NCBI Taxonomy" id="2715852"/>
    <lineage>
        <taxon>Eukaryota</taxon>
        <taxon>Metazoa</taxon>
        <taxon>Chordata</taxon>
        <taxon>Craniata</taxon>
        <taxon>Vertebrata</taxon>
        <taxon>Euteleostomi</taxon>
        <taxon>Mammalia</taxon>
        <taxon>Eutheria</taxon>
        <taxon>Euarchontoglires</taxon>
        <taxon>Primates</taxon>
        <taxon>Haplorrhini</taxon>
        <taxon>Platyrrhini</taxon>
        <taxon>Cebidae</taxon>
        <taxon>Cebinae</taxon>
        <taxon>Cebus</taxon>
    </lineage>
</organism>
<dbReference type="Ensembl" id="ENSCCAT00000027889.1">
    <property type="protein sequence ID" value="ENSCCAP00000010494.1"/>
    <property type="gene ID" value="ENSCCAG00000022961.1"/>
</dbReference>
<dbReference type="PANTHER" id="PTHR21616:SF2">
    <property type="entry name" value="CENTROSOME AND SPINDLE POLE-ASSOCIATED PROTEIN 1"/>
    <property type="match status" value="1"/>
</dbReference>
<reference evidence="4" key="2">
    <citation type="submission" date="2025-09" db="UniProtKB">
        <authorList>
            <consortium name="Ensembl"/>
        </authorList>
    </citation>
    <scope>IDENTIFICATION</scope>
</reference>
<sequence>MADNLDEFIEERKAKLAKDKAELESDPPYMEMKGKLSEKLSENSKILISMAKENIPPNSQQTRGSLGIDYGLSLPLGEDYERKKNKLKEELRQDYRRYLTQKNFLSTSETNPSTLGVSLPIGERLSAKERLKLERNKEYNQFLRGKEESSDKFRQVEKNTELKSQRNKTPVGQVKPDLTSQIQTSCENSEGPRKVALTPSEAYEELLNPRLEEDRYRQLDDETELRNRIIKKANEEVGISNLKHQRFASKAGIPDKRFHRFNEDCVFDRQYHRPDQDPEVSEEMDERFRYESDFDRRLLRVYTNDRMHRNRRGNVLPMEHDVDVVEQSNVRISSAENKSAPDNGSSKSANREICSPFAGMLFGGEDRELIQRRKEKYRLELLEQMAEQQRNKRRIAPLPPPPLPPPLATNYRTPYDDAYYFYGARNTLDPSLAYYDSGMMGVQPAAYVSAPVTHQLVQPIVNTVGQNELKITSDQVINSGLIFEDKLKPSKQSLQSYQEALQQQIREREERRKKEREEKEEYEAKLEAEMRTYNPWGKGGGGAPLRDAKGNLITDLNRMHRQNIDAYHNPDARTHEDKKAVVSLDQNLAASNAENLEDAANKSSGQMQTQSSPFARGNVFGEPPTALQIKQQELYKNFLRFQIEEKKQREEAERERLRIAEEKEERRLAEQRARIQQEYEEEQEKKREKEEEQRLKNEEHIRLAEERRKEAERNKKEEEEKYNLQLQHYYERENLIGEETKRLRQPSPVVPALQNKIASRLQRPPSIDSIISSFIRESSMSRAQSPPVPARKNQLRAEEEKKNVIMELSEMRKQLRSEERRLQERLLQMGSDDEIPIRKRERNPMDIFDMARHRLQAPVRRQSPKGLDAATFQNIHDFNELKDRDSETRVDLKFMYPDPPRDYHTLEIQQQALLREQQKKLNRIKMQEGAKVDLDAIPSAKVRKQRTPRNDTSDFLKNSLLESDSAFIGAYGETYPAIEDDNLPPPSQLPSARERRRNKWKGLDIDSSRPNVPPDGLSLKSISSVNVDHLRMRNEERMRRLNELQNKPINTDDESSLVDPDDIVKHMGDDGSNSVATEPWLRPGTSETLKRFMAEQLNQEQQQVPGKPGTFTWQGLSTAHG</sequence>
<feature type="region of interest" description="Disordered" evidence="2">
    <location>
        <begin position="330"/>
        <end position="351"/>
    </location>
</feature>
<feature type="region of interest" description="Disordered" evidence="2">
    <location>
        <begin position="976"/>
        <end position="1018"/>
    </location>
</feature>
<dbReference type="Proteomes" id="UP000233040">
    <property type="component" value="Unassembled WGS sequence"/>
</dbReference>
<evidence type="ECO:0000313" key="5">
    <source>
        <dbReference type="Proteomes" id="UP000233040"/>
    </source>
</evidence>
<dbReference type="GO" id="GO:0000922">
    <property type="term" value="C:spindle pole"/>
    <property type="evidence" value="ECO:0007669"/>
    <property type="project" value="InterPro"/>
</dbReference>
<dbReference type="InterPro" id="IPR058191">
    <property type="entry name" value="CSPP1_C"/>
</dbReference>
<evidence type="ECO:0000313" key="4">
    <source>
        <dbReference type="Ensembl" id="ENSCCAP00000010494.1"/>
    </source>
</evidence>
<dbReference type="InterPro" id="IPR026708">
    <property type="entry name" value="CSPP1"/>
</dbReference>
<dbReference type="PANTHER" id="PTHR21616">
    <property type="entry name" value="CENTROSOME SPINDLE POLE ASSOCIATED PROTEIN"/>
    <property type="match status" value="1"/>
</dbReference>
<dbReference type="AlphaFoldDB" id="A0A2K5Q3S0"/>
<feature type="region of interest" description="Disordered" evidence="2">
    <location>
        <begin position="1098"/>
        <end position="1121"/>
    </location>
</feature>
<evidence type="ECO:0000256" key="1">
    <source>
        <dbReference type="SAM" id="Coils"/>
    </source>
</evidence>
<evidence type="ECO:0000256" key="2">
    <source>
        <dbReference type="SAM" id="MobiDB-lite"/>
    </source>
</evidence>
<evidence type="ECO:0000259" key="3">
    <source>
        <dbReference type="Pfam" id="PF24578"/>
    </source>
</evidence>
<accession>A0A2K5Q3S0</accession>
<feature type="region of interest" description="Disordered" evidence="2">
    <location>
        <begin position="778"/>
        <end position="797"/>
    </location>
</feature>
<dbReference type="GeneTree" id="ENSGT00390000015084"/>
<keyword evidence="5" id="KW-1185">Reference proteome</keyword>
<feature type="compositionally biased region" description="Polar residues" evidence="2">
    <location>
        <begin position="1111"/>
        <end position="1121"/>
    </location>
</feature>
<feature type="region of interest" description="Disordered" evidence="2">
    <location>
        <begin position="146"/>
        <end position="173"/>
    </location>
</feature>
<dbReference type="Pfam" id="PF24578">
    <property type="entry name" value="CSPP1_C"/>
    <property type="match status" value="1"/>
</dbReference>
<gene>
    <name evidence="4" type="primary">CSPP1</name>
</gene>